<organism evidence="1 2">
    <name type="scientific">Candidatus Phocaeicola excrementipullorum</name>
    <dbReference type="NCBI Taxonomy" id="2838731"/>
    <lineage>
        <taxon>Bacteria</taxon>
        <taxon>Pseudomonadati</taxon>
        <taxon>Bacteroidota</taxon>
        <taxon>Bacteroidia</taxon>
        <taxon>Bacteroidales</taxon>
        <taxon>Bacteroidaceae</taxon>
        <taxon>Phocaeicola</taxon>
    </lineage>
</organism>
<feature type="non-terminal residue" evidence="1">
    <location>
        <position position="86"/>
    </location>
</feature>
<reference evidence="1" key="2">
    <citation type="submission" date="2021-04" db="EMBL/GenBank/DDBJ databases">
        <authorList>
            <person name="Gilroy R."/>
        </authorList>
    </citation>
    <scope>NUCLEOTIDE SEQUENCE</scope>
    <source>
        <strain evidence="1">8470</strain>
    </source>
</reference>
<protein>
    <submittedName>
        <fullName evidence="1">Transposase</fullName>
    </submittedName>
</protein>
<name>A0A948TMR9_9BACT</name>
<accession>A0A948TMR9</accession>
<sequence length="86" mass="10040">MGTTEDEIRKLVNEGKNWIAHYGGQQTINFPDDECEKLRREENSMTEYIVSNIISTSLNSPQRIINKVYDKIGFNIIQDEELRHLV</sequence>
<comment type="caution">
    <text evidence="1">The sequence shown here is derived from an EMBL/GenBank/DDBJ whole genome shotgun (WGS) entry which is preliminary data.</text>
</comment>
<dbReference type="Proteomes" id="UP000784286">
    <property type="component" value="Unassembled WGS sequence"/>
</dbReference>
<dbReference type="EMBL" id="JAHLFJ010000043">
    <property type="protein sequence ID" value="MBU3855815.1"/>
    <property type="molecule type" value="Genomic_DNA"/>
</dbReference>
<dbReference type="AlphaFoldDB" id="A0A948TMR9"/>
<proteinExistence type="predicted"/>
<gene>
    <name evidence="1" type="ORF">H9928_04535</name>
</gene>
<reference evidence="1" key="1">
    <citation type="journal article" date="2021" name="PeerJ">
        <title>Extensive microbial diversity within the chicken gut microbiome revealed by metagenomics and culture.</title>
        <authorList>
            <person name="Gilroy R."/>
            <person name="Ravi A."/>
            <person name="Getino M."/>
            <person name="Pursley I."/>
            <person name="Horton D.L."/>
            <person name="Alikhan N.F."/>
            <person name="Baker D."/>
            <person name="Gharbi K."/>
            <person name="Hall N."/>
            <person name="Watson M."/>
            <person name="Adriaenssens E.M."/>
            <person name="Foster-Nyarko E."/>
            <person name="Jarju S."/>
            <person name="Secka A."/>
            <person name="Antonio M."/>
            <person name="Oren A."/>
            <person name="Chaudhuri R.R."/>
            <person name="La Ragione R."/>
            <person name="Hildebrand F."/>
            <person name="Pallen M.J."/>
        </authorList>
    </citation>
    <scope>NUCLEOTIDE SEQUENCE</scope>
    <source>
        <strain evidence="1">8470</strain>
    </source>
</reference>
<evidence type="ECO:0000313" key="1">
    <source>
        <dbReference type="EMBL" id="MBU3855815.1"/>
    </source>
</evidence>
<evidence type="ECO:0000313" key="2">
    <source>
        <dbReference type="Proteomes" id="UP000784286"/>
    </source>
</evidence>